<sequence length="128" mass="12851">MRWRPVALALLAVGLVATAGCAGLGGPSGDTTPTPPYVAHDGENVTVQSAAEQTISGVTTLDAGENVTVRVQSSGGESPFLKTDTANVTEGGSFEATFDFSGVESGAPFEVTVRHNGSEVVTADGVVA</sequence>
<dbReference type="NCBIfam" id="NF045517">
    <property type="entry name" value="halo_surf_dom"/>
    <property type="match status" value="1"/>
</dbReference>
<reference evidence="1 2" key="1">
    <citation type="journal article" date="2019" name="Int. J. Syst. Evol. Microbiol.">
        <title>The Global Catalogue of Microorganisms (GCM) 10K type strain sequencing project: providing services to taxonomists for standard genome sequencing and annotation.</title>
        <authorList>
            <consortium name="The Broad Institute Genomics Platform"/>
            <consortium name="The Broad Institute Genome Sequencing Center for Infectious Disease"/>
            <person name="Wu L."/>
            <person name="Ma J."/>
        </authorList>
    </citation>
    <scope>NUCLEOTIDE SEQUENCE [LARGE SCALE GENOMIC DNA]</scope>
    <source>
        <strain evidence="1 2">JCM 19585</strain>
    </source>
</reference>
<comment type="caution">
    <text evidence="1">The sequence shown here is derived from an EMBL/GenBank/DDBJ whole genome shotgun (WGS) entry which is preliminary data.</text>
</comment>
<keyword evidence="2" id="KW-1185">Reference proteome</keyword>
<evidence type="ECO:0000313" key="2">
    <source>
        <dbReference type="Proteomes" id="UP000628840"/>
    </source>
</evidence>
<dbReference type="PROSITE" id="PS51257">
    <property type="entry name" value="PROKAR_LIPOPROTEIN"/>
    <property type="match status" value="1"/>
</dbReference>
<dbReference type="AlphaFoldDB" id="A0A830FBU5"/>
<evidence type="ECO:0000313" key="1">
    <source>
        <dbReference type="EMBL" id="GGL31213.1"/>
    </source>
</evidence>
<accession>A0A830FBU5</accession>
<dbReference type="OrthoDB" id="293592at2157"/>
<protein>
    <submittedName>
        <fullName evidence="1">Uncharacterized protein</fullName>
    </submittedName>
</protein>
<proteinExistence type="predicted"/>
<dbReference type="RefSeq" id="WP_188881272.1">
    <property type="nucleotide sequence ID" value="NZ_BMPF01000002.1"/>
</dbReference>
<gene>
    <name evidence="1" type="ORF">GCM10009037_13690</name>
</gene>
<dbReference type="EMBL" id="BMPF01000002">
    <property type="protein sequence ID" value="GGL31213.1"/>
    <property type="molecule type" value="Genomic_DNA"/>
</dbReference>
<name>A0A830FBU5_9EURY</name>
<organism evidence="1 2">
    <name type="scientific">Halarchaeum grantii</name>
    <dbReference type="NCBI Taxonomy" id="1193105"/>
    <lineage>
        <taxon>Archaea</taxon>
        <taxon>Methanobacteriati</taxon>
        <taxon>Methanobacteriota</taxon>
        <taxon>Stenosarchaea group</taxon>
        <taxon>Halobacteria</taxon>
        <taxon>Halobacteriales</taxon>
        <taxon>Halobacteriaceae</taxon>
    </lineage>
</organism>
<dbReference type="Proteomes" id="UP000628840">
    <property type="component" value="Unassembled WGS sequence"/>
</dbReference>